<dbReference type="Proteomes" id="UP001501442">
    <property type="component" value="Unassembled WGS sequence"/>
</dbReference>
<proteinExistence type="predicted"/>
<protein>
    <submittedName>
        <fullName evidence="2">DUF1772 domain-containing protein</fullName>
    </submittedName>
</protein>
<dbReference type="InterPro" id="IPR013901">
    <property type="entry name" value="Anthrone_oxy"/>
</dbReference>
<gene>
    <name evidence="2" type="ORF">GCM10023196_098330</name>
</gene>
<comment type="caution">
    <text evidence="2">The sequence shown here is derived from an EMBL/GenBank/DDBJ whole genome shotgun (WGS) entry which is preliminary data.</text>
</comment>
<feature type="transmembrane region" description="Helical" evidence="1">
    <location>
        <begin position="129"/>
        <end position="148"/>
    </location>
</feature>
<accession>A0ABP8UUH2</accession>
<sequence>MVIEIVNSVVTVTSGVAAGVLFTHAVGVWPALRAMAPEQYVAAHKLLGRAYDPMMPIMVITSTALDVVLAVADAERRALCVLAAVALGGVSLVSQTRNVPINRRVKSLDTGPVPVDWQDPRRAWGNWNLVRTTLALIAFVANTAAMVAS</sequence>
<dbReference type="EMBL" id="BAABHK010000024">
    <property type="protein sequence ID" value="GAA4638878.1"/>
    <property type="molecule type" value="Genomic_DNA"/>
</dbReference>
<reference evidence="3" key="1">
    <citation type="journal article" date="2019" name="Int. J. Syst. Evol. Microbiol.">
        <title>The Global Catalogue of Microorganisms (GCM) 10K type strain sequencing project: providing services to taxonomists for standard genome sequencing and annotation.</title>
        <authorList>
            <consortium name="The Broad Institute Genomics Platform"/>
            <consortium name="The Broad Institute Genome Sequencing Center for Infectious Disease"/>
            <person name="Wu L."/>
            <person name="Ma J."/>
        </authorList>
    </citation>
    <scope>NUCLEOTIDE SEQUENCE [LARGE SCALE GENOMIC DNA]</scope>
    <source>
        <strain evidence="3">JCM 17939</strain>
    </source>
</reference>
<keyword evidence="1" id="KW-0472">Membrane</keyword>
<keyword evidence="3" id="KW-1185">Reference proteome</keyword>
<evidence type="ECO:0000313" key="2">
    <source>
        <dbReference type="EMBL" id="GAA4638878.1"/>
    </source>
</evidence>
<organism evidence="2 3">
    <name type="scientific">Actinoallomurus vinaceus</name>
    <dbReference type="NCBI Taxonomy" id="1080074"/>
    <lineage>
        <taxon>Bacteria</taxon>
        <taxon>Bacillati</taxon>
        <taxon>Actinomycetota</taxon>
        <taxon>Actinomycetes</taxon>
        <taxon>Streptosporangiales</taxon>
        <taxon>Thermomonosporaceae</taxon>
        <taxon>Actinoallomurus</taxon>
    </lineage>
</organism>
<dbReference type="Pfam" id="PF08592">
    <property type="entry name" value="Anthrone_oxy"/>
    <property type="match status" value="1"/>
</dbReference>
<name>A0ABP8UUH2_9ACTN</name>
<feature type="transmembrane region" description="Helical" evidence="1">
    <location>
        <begin position="53"/>
        <end position="72"/>
    </location>
</feature>
<evidence type="ECO:0000313" key="3">
    <source>
        <dbReference type="Proteomes" id="UP001501442"/>
    </source>
</evidence>
<evidence type="ECO:0000256" key="1">
    <source>
        <dbReference type="SAM" id="Phobius"/>
    </source>
</evidence>
<keyword evidence="1" id="KW-1133">Transmembrane helix</keyword>
<keyword evidence="1" id="KW-0812">Transmembrane</keyword>
<feature type="transmembrane region" description="Helical" evidence="1">
    <location>
        <begin position="12"/>
        <end position="32"/>
    </location>
</feature>